<proteinExistence type="inferred from homology"/>
<dbReference type="Proteomes" id="UP000001558">
    <property type="component" value="Chromosome"/>
</dbReference>
<keyword evidence="3" id="KW-1003">Cell membrane</keyword>
<evidence type="ECO:0000259" key="9">
    <source>
        <dbReference type="Pfam" id="PF21082"/>
    </source>
</evidence>
<comment type="subcellular location">
    <subcellularLocation>
        <location evidence="1">Cell membrane</location>
        <topology evidence="1">Multi-pass membrane protein</topology>
    </subcellularLocation>
</comment>
<evidence type="ECO:0000256" key="6">
    <source>
        <dbReference type="ARBA" id="ARBA00023136"/>
    </source>
</evidence>
<organism evidence="10 11">
    <name type="scientific">Shewanella loihica (strain ATCC BAA-1088 / PV-4)</name>
    <dbReference type="NCBI Taxonomy" id="323850"/>
    <lineage>
        <taxon>Bacteria</taxon>
        <taxon>Pseudomonadati</taxon>
        <taxon>Pseudomonadota</taxon>
        <taxon>Gammaproteobacteria</taxon>
        <taxon>Alteromonadales</taxon>
        <taxon>Shewanellaceae</taxon>
        <taxon>Shewanella</taxon>
    </lineage>
</organism>
<dbReference type="PANTHER" id="PTHR30347:SF1">
    <property type="entry name" value="MECHANOSENSITIVE CHANNEL MSCK"/>
    <property type="match status" value="1"/>
</dbReference>
<feature type="transmembrane region" description="Helical" evidence="7">
    <location>
        <begin position="91"/>
        <end position="111"/>
    </location>
</feature>
<keyword evidence="11" id="KW-1185">Reference proteome</keyword>
<dbReference type="Pfam" id="PF21082">
    <property type="entry name" value="MS_channel_3rd"/>
    <property type="match status" value="1"/>
</dbReference>
<dbReference type="InterPro" id="IPR049278">
    <property type="entry name" value="MS_channel_C"/>
</dbReference>
<dbReference type="KEGG" id="slo:Shew_3012"/>
<dbReference type="AlphaFoldDB" id="A3QHD0"/>
<evidence type="ECO:0000256" key="7">
    <source>
        <dbReference type="SAM" id="Phobius"/>
    </source>
</evidence>
<dbReference type="InterPro" id="IPR011066">
    <property type="entry name" value="MscS_channel_C_sf"/>
</dbReference>
<evidence type="ECO:0000256" key="4">
    <source>
        <dbReference type="ARBA" id="ARBA00022692"/>
    </source>
</evidence>
<dbReference type="SUPFAM" id="SSF50182">
    <property type="entry name" value="Sm-like ribonucleoproteins"/>
    <property type="match status" value="1"/>
</dbReference>
<dbReference type="Gene3D" id="1.10.287.1260">
    <property type="match status" value="1"/>
</dbReference>
<reference evidence="10 11" key="1">
    <citation type="submission" date="2007-03" db="EMBL/GenBank/DDBJ databases">
        <title>Complete sequence of Shewanella loihica PV-4.</title>
        <authorList>
            <consortium name="US DOE Joint Genome Institute"/>
            <person name="Copeland A."/>
            <person name="Lucas S."/>
            <person name="Lapidus A."/>
            <person name="Barry K."/>
            <person name="Detter J.C."/>
            <person name="Glavina del Rio T."/>
            <person name="Hammon N."/>
            <person name="Israni S."/>
            <person name="Dalin E."/>
            <person name="Tice H."/>
            <person name="Pitluck S."/>
            <person name="Chain P."/>
            <person name="Malfatti S."/>
            <person name="Shin M."/>
            <person name="Vergez L."/>
            <person name="Schmutz J."/>
            <person name="Larimer F."/>
            <person name="Land M."/>
            <person name="Hauser L."/>
            <person name="Kyrpides N."/>
            <person name="Mikhailova N."/>
            <person name="Romine M.F."/>
            <person name="Serres G."/>
            <person name="Fredrickson J."/>
            <person name="Tiedje J."/>
            <person name="Richardson P."/>
        </authorList>
    </citation>
    <scope>NUCLEOTIDE SEQUENCE [LARGE SCALE GENOMIC DNA]</scope>
    <source>
        <strain evidence="11">ATCC BAA-1088 / PV-4</strain>
    </source>
</reference>
<gene>
    <name evidence="10" type="ordered locus">Shew_3012</name>
</gene>
<dbReference type="InterPro" id="IPR006685">
    <property type="entry name" value="MscS_channel_2nd"/>
</dbReference>
<protein>
    <submittedName>
        <fullName evidence="10">MscS Mechanosensitive ion channel</fullName>
    </submittedName>
</protein>
<evidence type="ECO:0000256" key="1">
    <source>
        <dbReference type="ARBA" id="ARBA00004651"/>
    </source>
</evidence>
<dbReference type="SUPFAM" id="SSF82861">
    <property type="entry name" value="Mechanosensitive channel protein MscS (YggB), transmembrane region"/>
    <property type="match status" value="1"/>
</dbReference>
<dbReference type="EMBL" id="CP000606">
    <property type="protein sequence ID" value="ABO24878.1"/>
    <property type="molecule type" value="Genomic_DNA"/>
</dbReference>
<evidence type="ECO:0000256" key="2">
    <source>
        <dbReference type="ARBA" id="ARBA00008017"/>
    </source>
</evidence>
<evidence type="ECO:0000313" key="11">
    <source>
        <dbReference type="Proteomes" id="UP000001558"/>
    </source>
</evidence>
<dbReference type="InterPro" id="IPR052702">
    <property type="entry name" value="MscS-like_channel"/>
</dbReference>
<dbReference type="HOGENOM" id="CLU_037945_4_2_6"/>
<feature type="domain" description="Mechanosensitive ion channel MscS C-terminal" evidence="9">
    <location>
        <begin position="184"/>
        <end position="268"/>
    </location>
</feature>
<comment type="similarity">
    <text evidence="2">Belongs to the MscS (TC 1.A.23) family.</text>
</comment>
<dbReference type="Gene3D" id="3.30.70.100">
    <property type="match status" value="1"/>
</dbReference>
<dbReference type="OrthoDB" id="9799209at2"/>
<feature type="domain" description="Mechanosensitive ion channel MscS" evidence="8">
    <location>
        <begin position="109"/>
        <end position="175"/>
    </location>
</feature>
<dbReference type="GO" id="GO:0005886">
    <property type="term" value="C:plasma membrane"/>
    <property type="evidence" value="ECO:0007669"/>
    <property type="project" value="UniProtKB-SubCell"/>
</dbReference>
<keyword evidence="4 7" id="KW-0812">Transmembrane</keyword>
<feature type="transmembrane region" description="Helical" evidence="7">
    <location>
        <begin position="20"/>
        <end position="41"/>
    </location>
</feature>
<dbReference type="RefSeq" id="WP_011866808.1">
    <property type="nucleotide sequence ID" value="NC_009092.1"/>
</dbReference>
<accession>A3QHD0</accession>
<dbReference type="Gene3D" id="2.30.30.60">
    <property type="match status" value="1"/>
</dbReference>
<dbReference type="PANTHER" id="PTHR30347">
    <property type="entry name" value="POTASSIUM CHANNEL RELATED"/>
    <property type="match status" value="1"/>
</dbReference>
<keyword evidence="6 7" id="KW-0472">Membrane</keyword>
<evidence type="ECO:0000256" key="5">
    <source>
        <dbReference type="ARBA" id="ARBA00022989"/>
    </source>
</evidence>
<evidence type="ECO:0000313" key="10">
    <source>
        <dbReference type="EMBL" id="ABO24878.1"/>
    </source>
</evidence>
<evidence type="ECO:0000259" key="8">
    <source>
        <dbReference type="Pfam" id="PF00924"/>
    </source>
</evidence>
<dbReference type="Pfam" id="PF00924">
    <property type="entry name" value="MS_channel_2nd"/>
    <property type="match status" value="1"/>
</dbReference>
<feature type="transmembrane region" description="Helical" evidence="7">
    <location>
        <begin position="62"/>
        <end position="85"/>
    </location>
</feature>
<evidence type="ECO:0000256" key="3">
    <source>
        <dbReference type="ARBA" id="ARBA00022475"/>
    </source>
</evidence>
<dbReference type="InterPro" id="IPR011014">
    <property type="entry name" value="MscS_channel_TM-2"/>
</dbReference>
<dbReference type="SUPFAM" id="SSF82689">
    <property type="entry name" value="Mechanosensitive channel protein MscS (YggB), C-terminal domain"/>
    <property type="match status" value="1"/>
</dbReference>
<dbReference type="InterPro" id="IPR010920">
    <property type="entry name" value="LSM_dom_sf"/>
</dbReference>
<dbReference type="GO" id="GO:0008381">
    <property type="term" value="F:mechanosensitive monoatomic ion channel activity"/>
    <property type="evidence" value="ECO:0007669"/>
    <property type="project" value="UniProtKB-ARBA"/>
</dbReference>
<dbReference type="InterPro" id="IPR023408">
    <property type="entry name" value="MscS_beta-dom_sf"/>
</dbReference>
<sequence>MSWQDIKEILSFVLFTYGDSAITVSQVLQVPLLLLLAWFIVTRIGKLIRRALLARKVAPDAVHLFSRIYLILAIAIILVTSLEILNIPIKAFAFVSGAVAIGVGFGAQNIINNFISGWILMWERPIRIGDFLEIGETKGVVESINTRSTLIRRNDGVHMLVPNSQLLENTVTNWTLIDNIARSTVRVGVAYGSDVERVADIIKQTLDEHEEILTTPSPVAIFEDFGDNALIFDGIFWVCANTEADIRRIRSDIRFRIYKLFTQAGIVIAFPQRDLHLDGELKIVKAQRGNSEDKAAE</sequence>
<keyword evidence="5 7" id="KW-1133">Transmembrane helix</keyword>
<dbReference type="eggNOG" id="COG3264">
    <property type="taxonomic scope" value="Bacteria"/>
</dbReference>
<name>A3QHD0_SHELP</name>